<reference evidence="3" key="1">
    <citation type="journal article" date="2013" name="Ind. Biotechnol.">
        <title>Comparative genomics analysis of Trichoderma reesei strains.</title>
        <authorList>
            <person name="Koike H."/>
            <person name="Aerts A."/>
            <person name="LaButti K."/>
            <person name="Grigoriev I.V."/>
            <person name="Baker S.E."/>
        </authorList>
    </citation>
    <scope>NUCLEOTIDE SEQUENCE [LARGE SCALE GENOMIC DNA]</scope>
    <source>
        <strain evidence="3">ATCC 56765 / BCRC 32924 / NRRL 11460 / Rut C-30</strain>
    </source>
</reference>
<dbReference type="KEGG" id="trr:M419DRAFT_125397"/>
<name>A0A024RYN0_HYPJR</name>
<dbReference type="HOGENOM" id="CLU_3034066_0_0_1"/>
<evidence type="ECO:0000256" key="1">
    <source>
        <dbReference type="SAM" id="MobiDB-lite"/>
    </source>
</evidence>
<protein>
    <submittedName>
        <fullName evidence="2">Uncharacterized protein</fullName>
    </submittedName>
</protein>
<dbReference type="EMBL" id="KI911178">
    <property type="protein sequence ID" value="ETR97061.1"/>
    <property type="molecule type" value="Genomic_DNA"/>
</dbReference>
<evidence type="ECO:0000313" key="2">
    <source>
        <dbReference type="EMBL" id="ETR97061.1"/>
    </source>
</evidence>
<accession>A0A024RYN0</accession>
<sequence>MLSSPPSSKIGRQYLDAESYQGKDRFILYMSSGKTTSVGKSCVFPPSSDHQPHQR</sequence>
<proteinExistence type="predicted"/>
<evidence type="ECO:0000313" key="3">
    <source>
        <dbReference type="Proteomes" id="UP000024376"/>
    </source>
</evidence>
<dbReference type="Proteomes" id="UP000024376">
    <property type="component" value="Unassembled WGS sequence"/>
</dbReference>
<organism evidence="2 3">
    <name type="scientific">Hypocrea jecorina (strain ATCC 56765 / BCRC 32924 / NRRL 11460 / Rut C-30)</name>
    <name type="common">Trichoderma reesei</name>
    <dbReference type="NCBI Taxonomy" id="1344414"/>
    <lineage>
        <taxon>Eukaryota</taxon>
        <taxon>Fungi</taxon>
        <taxon>Dikarya</taxon>
        <taxon>Ascomycota</taxon>
        <taxon>Pezizomycotina</taxon>
        <taxon>Sordariomycetes</taxon>
        <taxon>Hypocreomycetidae</taxon>
        <taxon>Hypocreales</taxon>
        <taxon>Hypocreaceae</taxon>
        <taxon>Trichoderma</taxon>
    </lineage>
</organism>
<gene>
    <name evidence="2" type="ORF">M419DRAFT_125397</name>
</gene>
<feature type="region of interest" description="Disordered" evidence="1">
    <location>
        <begin position="36"/>
        <end position="55"/>
    </location>
</feature>
<dbReference type="AlphaFoldDB" id="A0A024RYN0"/>